<dbReference type="EMBL" id="LR031872">
    <property type="protein sequence ID" value="VDC94444.1"/>
    <property type="molecule type" value="Genomic_DNA"/>
</dbReference>
<organism evidence="2">
    <name type="scientific">Brassica oleracea</name>
    <name type="common">Wild cabbage</name>
    <dbReference type="NCBI Taxonomy" id="3712"/>
    <lineage>
        <taxon>Eukaryota</taxon>
        <taxon>Viridiplantae</taxon>
        <taxon>Streptophyta</taxon>
        <taxon>Embryophyta</taxon>
        <taxon>Tracheophyta</taxon>
        <taxon>Spermatophyta</taxon>
        <taxon>Magnoliopsida</taxon>
        <taxon>eudicotyledons</taxon>
        <taxon>Gunneridae</taxon>
        <taxon>Pentapetalae</taxon>
        <taxon>rosids</taxon>
        <taxon>malvids</taxon>
        <taxon>Brassicales</taxon>
        <taxon>Brassicaceae</taxon>
        <taxon>Brassiceae</taxon>
        <taxon>Brassica</taxon>
    </lineage>
</organism>
<evidence type="ECO:0000313" key="2">
    <source>
        <dbReference type="EMBL" id="VDC94444.1"/>
    </source>
</evidence>
<sequence length="144" mass="16064">MLGYKNYAYFRKMYICLLVKMSKNPTMSSSYLFLILDTFLNLKISAPVAFFSVRGHQRLPPLTLLFDFCSALPSFGPLSICVILWGKLRRGLSSSAPGDVDLRSGVLLWSGRGEAEASDGDGWALSSWYGRVVIRRVTLRCGVE</sequence>
<gene>
    <name evidence="2" type="ORF">BOLC3T17786H</name>
</gene>
<reference evidence="2" key="1">
    <citation type="submission" date="2018-11" db="EMBL/GenBank/DDBJ databases">
        <authorList>
            <consortium name="Genoscope - CEA"/>
            <person name="William W."/>
        </authorList>
    </citation>
    <scope>NUCLEOTIDE SEQUENCE</scope>
</reference>
<name>A0A3P6B5E8_BRAOL</name>
<accession>A0A3P6B5E8</accession>
<feature type="transmembrane region" description="Helical" evidence="1">
    <location>
        <begin position="64"/>
        <end position="85"/>
    </location>
</feature>
<dbReference type="AlphaFoldDB" id="A0A3P6B5E8"/>
<protein>
    <submittedName>
        <fullName evidence="2">Uncharacterized protein</fullName>
    </submittedName>
</protein>
<keyword evidence="1" id="KW-1133">Transmembrane helix</keyword>
<keyword evidence="1" id="KW-0472">Membrane</keyword>
<keyword evidence="1" id="KW-0812">Transmembrane</keyword>
<feature type="transmembrane region" description="Helical" evidence="1">
    <location>
        <begin position="31"/>
        <end position="52"/>
    </location>
</feature>
<proteinExistence type="predicted"/>
<evidence type="ECO:0000256" key="1">
    <source>
        <dbReference type="SAM" id="Phobius"/>
    </source>
</evidence>